<feature type="binding site" evidence="3">
    <location>
        <position position="90"/>
    </location>
    <ligand>
        <name>Zn(2+)</name>
        <dbReference type="ChEBI" id="CHEBI:29105"/>
        <label>1</label>
    </ligand>
</feature>
<comment type="similarity">
    <text evidence="1">Belongs to the peptidase M20 family.</text>
</comment>
<dbReference type="PIRSF" id="PIRSF001235">
    <property type="entry name" value="Amidase_carbamoylase"/>
    <property type="match status" value="1"/>
</dbReference>
<evidence type="ECO:0000256" key="1">
    <source>
        <dbReference type="ARBA" id="ARBA00006153"/>
    </source>
</evidence>
<name>A0A7W4K9X0_9PROT</name>
<dbReference type="InterPro" id="IPR036264">
    <property type="entry name" value="Bact_exopeptidase_dim_dom"/>
</dbReference>
<feature type="binding site" evidence="3">
    <location>
        <position position="79"/>
    </location>
    <ligand>
        <name>Zn(2+)</name>
        <dbReference type="ChEBI" id="CHEBI:29105"/>
        <label>1</label>
    </ligand>
</feature>
<feature type="binding site" evidence="3">
    <location>
        <position position="90"/>
    </location>
    <ligand>
        <name>Zn(2+)</name>
        <dbReference type="ChEBI" id="CHEBI:29105"/>
        <label>2</label>
    </ligand>
</feature>
<dbReference type="GO" id="GO:0046872">
    <property type="term" value="F:metal ion binding"/>
    <property type="evidence" value="ECO:0007669"/>
    <property type="project" value="UniProtKB-KW"/>
</dbReference>
<evidence type="ECO:0000313" key="4">
    <source>
        <dbReference type="EMBL" id="MBB2203043.1"/>
    </source>
</evidence>
<dbReference type="InterPro" id="IPR010158">
    <property type="entry name" value="Amidase_Cbmase"/>
</dbReference>
<organism evidence="4 5">
    <name type="scientific">Gluconacetobacter tumulisoli</name>
    <dbReference type="NCBI Taxonomy" id="1286189"/>
    <lineage>
        <taxon>Bacteria</taxon>
        <taxon>Pseudomonadati</taxon>
        <taxon>Pseudomonadota</taxon>
        <taxon>Alphaproteobacteria</taxon>
        <taxon>Acetobacterales</taxon>
        <taxon>Acetobacteraceae</taxon>
        <taxon>Gluconacetobacter</taxon>
    </lineage>
</organism>
<dbReference type="SUPFAM" id="SSF53187">
    <property type="entry name" value="Zn-dependent exopeptidases"/>
    <property type="match status" value="1"/>
</dbReference>
<dbReference type="EMBL" id="JABEQM010000017">
    <property type="protein sequence ID" value="MBB2203043.1"/>
    <property type="molecule type" value="Genomic_DNA"/>
</dbReference>
<accession>A0A7W4K9X0</accession>
<dbReference type="AlphaFoldDB" id="A0A7W4K9X0"/>
<dbReference type="PANTHER" id="PTHR32494:SF5">
    <property type="entry name" value="ALLANTOATE AMIDOHYDROLASE"/>
    <property type="match status" value="1"/>
</dbReference>
<evidence type="ECO:0000256" key="2">
    <source>
        <dbReference type="ARBA" id="ARBA00022801"/>
    </source>
</evidence>
<dbReference type="NCBIfam" id="TIGR01879">
    <property type="entry name" value="hydantase"/>
    <property type="match status" value="1"/>
</dbReference>
<feature type="binding site" evidence="3">
    <location>
        <position position="191"/>
    </location>
    <ligand>
        <name>Zn(2+)</name>
        <dbReference type="ChEBI" id="CHEBI:29105"/>
        <label>1</label>
    </ligand>
</feature>
<dbReference type="SUPFAM" id="SSF55031">
    <property type="entry name" value="Bacterial exopeptidase dimerisation domain"/>
    <property type="match status" value="1"/>
</dbReference>
<protein>
    <submittedName>
        <fullName evidence="4">Hydantoinase/carbamoylase family amidase</fullName>
        <ecNumber evidence="4">3.5.-.-</ecNumber>
    </submittedName>
</protein>
<evidence type="ECO:0000313" key="5">
    <source>
        <dbReference type="Proteomes" id="UP000578030"/>
    </source>
</evidence>
<dbReference type="Proteomes" id="UP000578030">
    <property type="component" value="Unassembled WGS sequence"/>
</dbReference>
<dbReference type="Gene3D" id="3.30.70.360">
    <property type="match status" value="1"/>
</dbReference>
<feature type="binding site" evidence="3">
    <location>
        <position position="389"/>
    </location>
    <ligand>
        <name>Zn(2+)</name>
        <dbReference type="ChEBI" id="CHEBI:29105"/>
        <label>2</label>
    </ligand>
</feature>
<keyword evidence="5" id="KW-1185">Reference proteome</keyword>
<keyword evidence="3" id="KW-0862">Zinc</keyword>
<gene>
    <name evidence="4" type="ORF">HLH28_15940</name>
</gene>
<keyword evidence="3" id="KW-0479">Metal-binding</keyword>
<dbReference type="Gene3D" id="3.40.630.10">
    <property type="entry name" value="Zn peptidases"/>
    <property type="match status" value="1"/>
</dbReference>
<dbReference type="GO" id="GO:0016813">
    <property type="term" value="F:hydrolase activity, acting on carbon-nitrogen (but not peptide) bonds, in linear amidines"/>
    <property type="evidence" value="ECO:0007669"/>
    <property type="project" value="InterPro"/>
</dbReference>
<dbReference type="EC" id="3.5.-.-" evidence="4"/>
<dbReference type="NCBIfam" id="NF009527">
    <property type="entry name" value="PRK12891.1"/>
    <property type="match status" value="1"/>
</dbReference>
<sequence length="416" mass="44401">MTIDLDLARRLFHDLHEIGFDGTGITRASYDTGENRAHRLLADTARSMGLEVRTDWASNLFMTLPGVDRAAPAVMTGSHVDSVPMGGNFDGAAGVVAGLATLSGWIRDGYKPCRDVTVVAIRAEESAWFPVSYIGSKAAFGLLDAPALEVRQRGSGRTLAEHMVQSGGTPETRETAEVLRPATIRCFLELHIEQGPVLIGTDTTLGVVTGICGSLRYRTVTIEGTYAHSGATPRAFRQDAVVAMAAFVSTLQDHWLTIEAEGGEMTLTFGVCHTDAQQADFSTISGKVSLSIDVRSRDAELLSRMDAHIHAARLSVEQAHRVHIDLGPVTGSLPARLDAGLQRDLLEIADQLDVPACSMPSGAGHDSAIFANLGVPTAMLFVRNANGSHNPDEAMDESDFARAAAVLSDTLKRQSA</sequence>
<dbReference type="PANTHER" id="PTHR32494">
    <property type="entry name" value="ALLANTOATE DEIMINASE-RELATED"/>
    <property type="match status" value="1"/>
</dbReference>
<dbReference type="RefSeq" id="WP_182960998.1">
    <property type="nucleotide sequence ID" value="NZ_JABEQM010000017.1"/>
</dbReference>
<keyword evidence="2 4" id="KW-0378">Hydrolase</keyword>
<dbReference type="InterPro" id="IPR002933">
    <property type="entry name" value="Peptidase_M20"/>
</dbReference>
<dbReference type="Pfam" id="PF01546">
    <property type="entry name" value="Peptidase_M20"/>
    <property type="match status" value="1"/>
</dbReference>
<comment type="caution">
    <text evidence="4">The sequence shown here is derived from an EMBL/GenBank/DDBJ whole genome shotgun (WGS) entry which is preliminary data.</text>
</comment>
<proteinExistence type="inferred from homology"/>
<comment type="cofactor">
    <cofactor evidence="3">
        <name>Zn(2+)</name>
        <dbReference type="ChEBI" id="CHEBI:29105"/>
    </cofactor>
    <text evidence="3">Binds 2 Zn(2+) ions per subunit.</text>
</comment>
<evidence type="ECO:0000256" key="3">
    <source>
        <dbReference type="PIRSR" id="PIRSR001235-1"/>
    </source>
</evidence>
<feature type="binding site" evidence="3">
    <location>
        <position position="125"/>
    </location>
    <ligand>
        <name>Zn(2+)</name>
        <dbReference type="ChEBI" id="CHEBI:29105"/>
        <label>2</label>
    </ligand>
</feature>
<reference evidence="4 5" key="1">
    <citation type="submission" date="2020-04" db="EMBL/GenBank/DDBJ databases">
        <title>Description of novel Gluconacetobacter.</title>
        <authorList>
            <person name="Sombolestani A."/>
        </authorList>
    </citation>
    <scope>NUCLEOTIDE SEQUENCE [LARGE SCALE GENOMIC DNA]</scope>
    <source>
        <strain evidence="4 5">LMG 27802</strain>
    </source>
</reference>